<evidence type="ECO:0000313" key="8">
    <source>
        <dbReference type="EMBL" id="AEW21750.1"/>
    </source>
</evidence>
<dbReference type="InterPro" id="IPR036237">
    <property type="entry name" value="Xyl_isomerase-like_sf"/>
</dbReference>
<keyword evidence="1 6" id="KW-0963">Cytoplasm</keyword>
<dbReference type="PANTHER" id="PTHR30268">
    <property type="entry name" value="L-RHAMNOSE ISOMERASE"/>
    <property type="match status" value="1"/>
</dbReference>
<keyword evidence="2 6" id="KW-0479">Metal-binding</keyword>
<sequence>MYNEQTYHNIMEEKIIKKSYEIAKERYAAIGVDTDKALSQIGQLSISLHCWQADDVHGFENLGSSLTGGIQVTGNYPGRARNIDELRADLVKAMSLIPGRHRLNLHEIYGDFGGEVTDRDQVEPRHFQSWMEWAQENHLKLDFNSTSFSHPKSGNLTLANPDKGIRDFWIEHTKRCRQISEAMGKYQGDPCIMNLWIHDGSKEVPVNRLKYRKLLEQSLDEIFAVKYKHMKDCIEAKLFGIGLESYTVGSYDFYLGYGVKNKKIVTLDTGHFHLTESIADKISSMLLFTPEIMLHVSRPVRWDSDHVVILNDDLQDLAREIVRCDALKRVHVGLDYFDATMNRIGAYVIGTRATQKAFLLALLEPQKKLRQYEEKDLLFQRLALQEELKSMPWNAVWDMFCLQQEVPAGEDYITEVEQYEKTVTSKRK</sequence>
<name>G8UIY8_TANFA</name>
<dbReference type="STRING" id="203275.BFO_0216"/>
<protein>
    <recommendedName>
        <fullName evidence="6 7">L-rhamnose isomerase</fullName>
        <ecNumber evidence="6 7">5.3.1.14</ecNumber>
    </recommendedName>
</protein>
<evidence type="ECO:0000256" key="6">
    <source>
        <dbReference type="HAMAP-Rule" id="MF_00541"/>
    </source>
</evidence>
<reference evidence="9" key="1">
    <citation type="submission" date="2011-12" db="EMBL/GenBank/DDBJ databases">
        <title>Complete sequence of Tannerella forsythia ATCC 43037.</title>
        <authorList>
            <person name="Dewhirst F."/>
            <person name="Tanner A."/>
            <person name="Izard J."/>
            <person name="Brinkac L."/>
            <person name="Durkin A.S."/>
            <person name="Hostetler J."/>
            <person name="Shetty J."/>
            <person name="Torralba M."/>
            <person name="Gill S."/>
            <person name="Nelson K."/>
        </authorList>
    </citation>
    <scope>NUCLEOTIDE SEQUENCE [LARGE SCALE GENOMIC DNA]</scope>
    <source>
        <strain evidence="9">ATCC 43037 / JCM 10827 / CCUG 33226 / KCTC 5666 / FDC 338</strain>
    </source>
</reference>
<dbReference type="GO" id="GO:0019324">
    <property type="term" value="P:L-lyxose metabolic process"/>
    <property type="evidence" value="ECO:0007669"/>
    <property type="project" value="TreeGrafter"/>
</dbReference>
<dbReference type="HOGENOM" id="CLU_052790_0_0_10"/>
<keyword evidence="5 6" id="KW-0684">Rhamnose metabolism</keyword>
<dbReference type="EC" id="5.3.1.14" evidence="6 7"/>
<dbReference type="eggNOG" id="COG4806">
    <property type="taxonomic scope" value="Bacteria"/>
</dbReference>
<feature type="binding site" evidence="6">
    <location>
        <position position="271"/>
    </location>
    <ligand>
        <name>Mn(2+)</name>
        <dbReference type="ChEBI" id="CHEBI:29035"/>
    </ligand>
</feature>
<organism evidence="8 9">
    <name type="scientific">Tannerella forsythia (strain ATCC 43037 / JCM 10827 / CCUG 21028 A / KCTC 5666 / FDC 338)</name>
    <name type="common">Bacteroides forsythus</name>
    <dbReference type="NCBI Taxonomy" id="203275"/>
    <lineage>
        <taxon>Bacteria</taxon>
        <taxon>Pseudomonadati</taxon>
        <taxon>Bacteroidota</taxon>
        <taxon>Bacteroidia</taxon>
        <taxon>Bacteroidales</taxon>
        <taxon>Tannerellaceae</taxon>
        <taxon>Tannerella</taxon>
    </lineage>
</organism>
<proteinExistence type="inferred from homology"/>
<dbReference type="InterPro" id="IPR009308">
    <property type="entry name" value="Rhamnose_isomerase"/>
</dbReference>
<dbReference type="Gene3D" id="3.20.20.150">
    <property type="entry name" value="Divalent-metal-dependent TIM barrel enzymes"/>
    <property type="match status" value="1"/>
</dbReference>
<dbReference type="PATRIC" id="fig|203275.8.peg.196"/>
<feature type="binding site" evidence="6">
    <location>
        <position position="303"/>
    </location>
    <ligand>
        <name>Mn(2+)</name>
        <dbReference type="ChEBI" id="CHEBI:29035"/>
    </ligand>
</feature>
<comment type="subcellular location">
    <subcellularLocation>
        <location evidence="6">Cytoplasm</location>
    </subcellularLocation>
</comment>
<dbReference type="GO" id="GO:0030145">
    <property type="term" value="F:manganese ion binding"/>
    <property type="evidence" value="ECO:0007669"/>
    <property type="project" value="UniProtKB-UniRule"/>
</dbReference>
<feature type="binding site" evidence="6">
    <location>
        <position position="305"/>
    </location>
    <ligand>
        <name>Mn(2+)</name>
        <dbReference type="ChEBI" id="CHEBI:29035"/>
    </ligand>
</feature>
<dbReference type="Proteomes" id="UP000005436">
    <property type="component" value="Chromosome"/>
</dbReference>
<dbReference type="Pfam" id="PF06134">
    <property type="entry name" value="RhaA"/>
    <property type="match status" value="1"/>
</dbReference>
<dbReference type="KEGG" id="tfo:BFO_0216"/>
<dbReference type="PANTHER" id="PTHR30268:SF0">
    <property type="entry name" value="L-RHAMNOSE ISOMERASE"/>
    <property type="match status" value="1"/>
</dbReference>
<dbReference type="SUPFAM" id="SSF51658">
    <property type="entry name" value="Xylose isomerase-like"/>
    <property type="match status" value="1"/>
</dbReference>
<evidence type="ECO:0000256" key="4">
    <source>
        <dbReference type="ARBA" id="ARBA00023235"/>
    </source>
</evidence>
<gene>
    <name evidence="6 8" type="primary">rhaA</name>
    <name evidence="8" type="ordered locus">BFO_0216</name>
</gene>
<accession>G8UIY8</accession>
<dbReference type="HAMAP" id="MF_00541">
    <property type="entry name" value="RhaA"/>
    <property type="match status" value="1"/>
</dbReference>
<comment type="similarity">
    <text evidence="6">Belongs to the rhamnose isomerase family.</text>
</comment>
<dbReference type="GO" id="GO:0008740">
    <property type="term" value="F:L-rhamnose isomerase activity"/>
    <property type="evidence" value="ECO:0007669"/>
    <property type="project" value="UniProtKB-UniRule"/>
</dbReference>
<comment type="catalytic activity">
    <reaction evidence="6">
        <text>L-rhamnopyranose = L-rhamnulose</text>
        <dbReference type="Rhea" id="RHEA:23160"/>
        <dbReference type="ChEBI" id="CHEBI:17897"/>
        <dbReference type="ChEBI" id="CHEBI:62346"/>
        <dbReference type="EC" id="5.3.1.14"/>
    </reaction>
</comment>
<evidence type="ECO:0000256" key="2">
    <source>
        <dbReference type="ARBA" id="ARBA00022723"/>
    </source>
</evidence>
<dbReference type="UniPathway" id="UPA00541">
    <property type="reaction ID" value="UER00601"/>
</dbReference>
<evidence type="ECO:0000313" key="9">
    <source>
        <dbReference type="Proteomes" id="UP000005436"/>
    </source>
</evidence>
<evidence type="ECO:0000256" key="3">
    <source>
        <dbReference type="ARBA" id="ARBA00023211"/>
    </source>
</evidence>
<evidence type="ECO:0000256" key="1">
    <source>
        <dbReference type="ARBA" id="ARBA00022490"/>
    </source>
</evidence>
<comment type="pathway">
    <text evidence="6">Carbohydrate degradation; L-rhamnose degradation; glycerone phosphate from L-rhamnose: step 1/3.</text>
</comment>
<keyword evidence="9" id="KW-1185">Reference proteome</keyword>
<comment type="cofactor">
    <cofactor evidence="6">
        <name>Mn(2+)</name>
        <dbReference type="ChEBI" id="CHEBI:29035"/>
    </cofactor>
    <text evidence="6">Binds 1 Mn(2+) ion per subunit.</text>
</comment>
<dbReference type="GO" id="GO:0005737">
    <property type="term" value="C:cytoplasm"/>
    <property type="evidence" value="ECO:0007669"/>
    <property type="project" value="UniProtKB-SubCell"/>
</dbReference>
<dbReference type="NCBIfam" id="NF002203">
    <property type="entry name" value="PRK01076.1"/>
    <property type="match status" value="1"/>
</dbReference>
<evidence type="ECO:0000256" key="5">
    <source>
        <dbReference type="ARBA" id="ARBA00023308"/>
    </source>
</evidence>
<keyword evidence="4 6" id="KW-0413">Isomerase</keyword>
<dbReference type="InterPro" id="IPR050337">
    <property type="entry name" value="L-rhamnose_isomerase"/>
</dbReference>
<comment type="function">
    <text evidence="6">Catalyzes the interconversion of L-rhamnose and L-rhamnulose.</text>
</comment>
<evidence type="ECO:0000256" key="7">
    <source>
        <dbReference type="NCBIfam" id="TIGR01748"/>
    </source>
</evidence>
<dbReference type="GO" id="GO:0019301">
    <property type="term" value="P:rhamnose catabolic process"/>
    <property type="evidence" value="ECO:0007669"/>
    <property type="project" value="UniProtKB-UniRule"/>
</dbReference>
<dbReference type="NCBIfam" id="TIGR01748">
    <property type="entry name" value="rhaA"/>
    <property type="match status" value="1"/>
</dbReference>
<dbReference type="AlphaFoldDB" id="G8UIY8"/>
<dbReference type="EMBL" id="CP003191">
    <property type="protein sequence ID" value="AEW21750.1"/>
    <property type="molecule type" value="Genomic_DNA"/>
</dbReference>
<keyword evidence="3 6" id="KW-0464">Manganese</keyword>